<evidence type="ECO:0000313" key="2">
    <source>
        <dbReference type="EMBL" id="ESL06735.1"/>
    </source>
</evidence>
<feature type="transmembrane region" description="Helical" evidence="1">
    <location>
        <begin position="231"/>
        <end position="253"/>
    </location>
</feature>
<keyword evidence="1" id="KW-1133">Transmembrane helix</keyword>
<comment type="caution">
    <text evidence="2">The sequence shown here is derived from an EMBL/GenBank/DDBJ whole genome shotgun (WGS) entry which is preliminary data.</text>
</comment>
<dbReference type="OrthoDB" id="252389at2759"/>
<keyword evidence="3" id="KW-1185">Reference proteome</keyword>
<evidence type="ECO:0000313" key="3">
    <source>
        <dbReference type="Proteomes" id="UP000031737"/>
    </source>
</evidence>
<dbReference type="Proteomes" id="UP000031737">
    <property type="component" value="Unassembled WGS sequence"/>
</dbReference>
<gene>
    <name evidence="2" type="ORF">TRSC58_05588</name>
</gene>
<proteinExistence type="predicted"/>
<dbReference type="AlphaFoldDB" id="A0A061IXC1"/>
<keyword evidence="1" id="KW-0472">Membrane</keyword>
<protein>
    <submittedName>
        <fullName evidence="2">Uncharacterized protein</fullName>
    </submittedName>
</protein>
<sequence>MSGEDLPAGFQGLSGGFICENLFMCCLGMVVLCSTCVTSLGIMNSLTDNYLKVTNSQNVMYYYSQNDTVEPRAVLLIPEFVVEFGMMYFTIGTTLFSRKRWNVLPLPPFSCREGPMQLVLPAGIRRAYLKVRNDALQFGYAAAEACGGYVAARIMHKSRFVFAATIVGTLCGLGIIVVASTFWLHLRAQHDIFKTQVCVKQKCRLVKLTGEEKKLKEFIRLHEAEIRLERYVISVLLLLSGAGAIFLVTAEVLARHLLASALKCGQILLWGVRGCHEQFFTGSWSEWT</sequence>
<evidence type="ECO:0000256" key="1">
    <source>
        <dbReference type="SAM" id="Phobius"/>
    </source>
</evidence>
<dbReference type="EMBL" id="AUPL01005588">
    <property type="protein sequence ID" value="ESL06735.1"/>
    <property type="molecule type" value="Genomic_DNA"/>
</dbReference>
<feature type="transmembrane region" description="Helical" evidence="1">
    <location>
        <begin position="73"/>
        <end position="96"/>
    </location>
</feature>
<keyword evidence="1" id="KW-0812">Transmembrane</keyword>
<reference evidence="2 3" key="1">
    <citation type="submission" date="2013-07" db="EMBL/GenBank/DDBJ databases">
        <authorList>
            <person name="Stoco P.H."/>
            <person name="Wagner G."/>
            <person name="Gerber A."/>
            <person name="Zaha A."/>
            <person name="Thompson C."/>
            <person name="Bartholomeu D.C."/>
            <person name="Luckemeyer D.D."/>
            <person name="Bahia D."/>
            <person name="Loreto E."/>
            <person name="Prestes E.B."/>
            <person name="Lima F.M."/>
            <person name="Rodrigues-Luiz G."/>
            <person name="Vallejo G.A."/>
            <person name="Filho J.F."/>
            <person name="Monteiro K.M."/>
            <person name="Tyler K.M."/>
            <person name="de Almeida L.G."/>
            <person name="Ortiz M.F."/>
            <person name="Siervo M.A."/>
            <person name="de Moraes M.H."/>
            <person name="Cunha O.L."/>
            <person name="Mendonca-Neto R."/>
            <person name="Silva R."/>
            <person name="Teixeira S.M."/>
            <person name="Murta S.M."/>
            <person name="Sincero T.C."/>
            <person name="Mendes T.A."/>
            <person name="Urmenyi T.P."/>
            <person name="Silva V.G."/>
            <person name="da Rocha W.D."/>
            <person name="Andersson B."/>
            <person name="Romanha A.J."/>
            <person name="Steindel M."/>
            <person name="de Vasconcelos A.T."/>
            <person name="Grisard E.C."/>
        </authorList>
    </citation>
    <scope>NUCLEOTIDE SEQUENCE [LARGE SCALE GENOMIC DNA]</scope>
    <source>
        <strain evidence="2 3">SC58</strain>
    </source>
</reference>
<feature type="transmembrane region" description="Helical" evidence="1">
    <location>
        <begin position="21"/>
        <end position="43"/>
    </location>
</feature>
<name>A0A061IXC1_TRYRA</name>
<dbReference type="VEuPathDB" id="TriTrypDB:TRSC58_05588"/>
<organism evidence="2 3">
    <name type="scientific">Trypanosoma rangeli SC58</name>
    <dbReference type="NCBI Taxonomy" id="429131"/>
    <lineage>
        <taxon>Eukaryota</taxon>
        <taxon>Discoba</taxon>
        <taxon>Euglenozoa</taxon>
        <taxon>Kinetoplastea</taxon>
        <taxon>Metakinetoplastina</taxon>
        <taxon>Trypanosomatida</taxon>
        <taxon>Trypanosomatidae</taxon>
        <taxon>Trypanosoma</taxon>
        <taxon>Herpetosoma</taxon>
    </lineage>
</organism>
<accession>A0A061IXC1</accession>
<feature type="transmembrane region" description="Helical" evidence="1">
    <location>
        <begin position="160"/>
        <end position="184"/>
    </location>
</feature>